<dbReference type="EMBL" id="BARU01037793">
    <property type="protein sequence ID" value="GAH77765.1"/>
    <property type="molecule type" value="Genomic_DNA"/>
</dbReference>
<protein>
    <recommendedName>
        <fullName evidence="2">OBG-type G domain-containing protein</fullName>
    </recommendedName>
</protein>
<dbReference type="AlphaFoldDB" id="X1J8C2"/>
<dbReference type="PROSITE" id="PS51710">
    <property type="entry name" value="G_OBG"/>
    <property type="match status" value="1"/>
</dbReference>
<dbReference type="PANTHER" id="PTHR23305:SF18">
    <property type="entry name" value="OBG-TYPE G DOMAIN-CONTAINING PROTEIN"/>
    <property type="match status" value="1"/>
</dbReference>
<name>X1J8C2_9ZZZZ</name>
<dbReference type="GO" id="GO:0016887">
    <property type="term" value="F:ATP hydrolysis activity"/>
    <property type="evidence" value="ECO:0007669"/>
    <property type="project" value="TreeGrafter"/>
</dbReference>
<dbReference type="GO" id="GO:0005737">
    <property type="term" value="C:cytoplasm"/>
    <property type="evidence" value="ECO:0007669"/>
    <property type="project" value="TreeGrafter"/>
</dbReference>
<dbReference type="PRINTS" id="PR00326">
    <property type="entry name" value="GTP1OBG"/>
</dbReference>
<dbReference type="Gene3D" id="3.40.50.300">
    <property type="entry name" value="P-loop containing nucleotide triphosphate hydrolases"/>
    <property type="match status" value="1"/>
</dbReference>
<accession>X1J8C2</accession>
<dbReference type="InterPro" id="IPR027417">
    <property type="entry name" value="P-loop_NTPase"/>
</dbReference>
<evidence type="ECO:0000256" key="1">
    <source>
        <dbReference type="ARBA" id="ARBA00022741"/>
    </source>
</evidence>
<evidence type="ECO:0000259" key="2">
    <source>
        <dbReference type="PROSITE" id="PS51710"/>
    </source>
</evidence>
<reference evidence="3" key="1">
    <citation type="journal article" date="2014" name="Front. Microbiol.">
        <title>High frequency of phylogenetically diverse reductive dehalogenase-homologous genes in deep subseafloor sedimentary metagenomes.</title>
        <authorList>
            <person name="Kawai M."/>
            <person name="Futagami T."/>
            <person name="Toyoda A."/>
            <person name="Takaki Y."/>
            <person name="Nishi S."/>
            <person name="Hori S."/>
            <person name="Arai W."/>
            <person name="Tsubouchi T."/>
            <person name="Morono Y."/>
            <person name="Uchiyama I."/>
            <person name="Ito T."/>
            <person name="Fujiyama A."/>
            <person name="Inagaki F."/>
            <person name="Takami H."/>
        </authorList>
    </citation>
    <scope>NUCLEOTIDE SEQUENCE</scope>
    <source>
        <strain evidence="3">Expedition CK06-06</strain>
    </source>
</reference>
<dbReference type="GO" id="GO:0005525">
    <property type="term" value="F:GTP binding"/>
    <property type="evidence" value="ECO:0007669"/>
    <property type="project" value="InterPro"/>
</dbReference>
<feature type="non-terminal residue" evidence="3">
    <location>
        <position position="129"/>
    </location>
</feature>
<dbReference type="InterPro" id="IPR031167">
    <property type="entry name" value="G_OBG"/>
</dbReference>
<dbReference type="InterPro" id="IPR006073">
    <property type="entry name" value="GTP-bd"/>
</dbReference>
<organism evidence="3">
    <name type="scientific">marine sediment metagenome</name>
    <dbReference type="NCBI Taxonomy" id="412755"/>
    <lineage>
        <taxon>unclassified sequences</taxon>
        <taxon>metagenomes</taxon>
        <taxon>ecological metagenomes</taxon>
    </lineage>
</organism>
<dbReference type="Pfam" id="PF01926">
    <property type="entry name" value="MMR_HSR1"/>
    <property type="match status" value="1"/>
</dbReference>
<comment type="caution">
    <text evidence="3">The sequence shown here is derived from an EMBL/GenBank/DDBJ whole genome shotgun (WGS) entry which is preliminary data.</text>
</comment>
<proteinExistence type="predicted"/>
<gene>
    <name evidence="3" type="ORF">S03H2_58826</name>
</gene>
<evidence type="ECO:0000313" key="3">
    <source>
        <dbReference type="EMBL" id="GAH77765.1"/>
    </source>
</evidence>
<feature type="domain" description="OBG-type G" evidence="2">
    <location>
        <begin position="3"/>
        <end position="129"/>
    </location>
</feature>
<keyword evidence="1" id="KW-0547">Nucleotide-binding</keyword>
<sequence>MSFSIGIVGLPNVGKSTLFKALTKKEVEISPRPFTTINPNIGVVSVPDNRLKKISEIVKPEKITPTTIEFVDIAGLVKEAHKGAGLGNQFLSHIRSCEAIIEVVRVFEDPKVEHVSGKIDPERDIDIIN</sequence>
<dbReference type="SUPFAM" id="SSF52540">
    <property type="entry name" value="P-loop containing nucleoside triphosphate hydrolases"/>
    <property type="match status" value="1"/>
</dbReference>
<dbReference type="PANTHER" id="PTHR23305">
    <property type="entry name" value="OBG GTPASE FAMILY"/>
    <property type="match status" value="1"/>
</dbReference>